<dbReference type="Pfam" id="PF01008">
    <property type="entry name" value="IF-2B"/>
    <property type="match status" value="1"/>
</dbReference>
<feature type="chain" id="PRO_5021233501" description="Methylthioribose-1-phosphate isomerase" evidence="7">
    <location>
        <begin position="19"/>
        <end position="317"/>
    </location>
</feature>
<dbReference type="Gene3D" id="1.20.120.420">
    <property type="entry name" value="translation initiation factor eif-2b, domain 1"/>
    <property type="match status" value="1"/>
</dbReference>
<evidence type="ECO:0000256" key="2">
    <source>
        <dbReference type="ARBA" id="ARBA00022605"/>
    </source>
</evidence>
<comment type="similarity">
    <text evidence="6">Belongs to the eIF-2B alpha/beta/delta subunits family. MtnA subfamily.</text>
</comment>
<dbReference type="SUPFAM" id="SSF100950">
    <property type="entry name" value="NagB/RpiA/CoA transferase-like"/>
    <property type="match status" value="1"/>
</dbReference>
<feature type="signal peptide" evidence="7">
    <location>
        <begin position="1"/>
        <end position="18"/>
    </location>
</feature>
<dbReference type="PANTHER" id="PTHR43475">
    <property type="entry name" value="METHYLTHIORIBOSE-1-PHOSPHATE ISOMERASE"/>
    <property type="match status" value="1"/>
</dbReference>
<dbReference type="OrthoDB" id="2461at2759"/>
<dbReference type="InterPro" id="IPR011559">
    <property type="entry name" value="Initiation_fac_2B_a/b/d"/>
</dbReference>
<evidence type="ECO:0000256" key="7">
    <source>
        <dbReference type="SAM" id="SignalP"/>
    </source>
</evidence>
<comment type="catalytic activity">
    <reaction evidence="6">
        <text>5-(methylsulfanyl)-alpha-D-ribose 1-phosphate = 5-(methylsulfanyl)-D-ribulose 1-phosphate</text>
        <dbReference type="Rhea" id="RHEA:19989"/>
        <dbReference type="ChEBI" id="CHEBI:58533"/>
        <dbReference type="ChEBI" id="CHEBI:58548"/>
        <dbReference type="EC" id="5.3.1.23"/>
    </reaction>
</comment>
<keyword evidence="5 6" id="KW-0539">Nucleus</keyword>
<dbReference type="NCBIfam" id="TIGR00524">
    <property type="entry name" value="eIF-2B_rel"/>
    <property type="match status" value="1"/>
</dbReference>
<dbReference type="AlphaFoldDB" id="A0A4Y2AAK9"/>
<evidence type="ECO:0000256" key="5">
    <source>
        <dbReference type="ARBA" id="ARBA00023242"/>
    </source>
</evidence>
<name>A0A4Y2AAK9_ARAVE</name>
<proteinExistence type="inferred from homology"/>
<gene>
    <name evidence="8" type="primary">MTNA</name>
    <name evidence="8" type="ORF">AVEN_234544_1</name>
</gene>
<dbReference type="Gene3D" id="3.40.50.10470">
    <property type="entry name" value="Translation initiation factor eif-2b, domain 2"/>
    <property type="match status" value="1"/>
</dbReference>
<evidence type="ECO:0000313" key="8">
    <source>
        <dbReference type="EMBL" id="GBL76296.1"/>
    </source>
</evidence>
<keyword evidence="4 6" id="KW-0413">Isomerase</keyword>
<evidence type="ECO:0000256" key="1">
    <source>
        <dbReference type="ARBA" id="ARBA00022490"/>
    </source>
</evidence>
<dbReference type="GO" id="GO:0046523">
    <property type="term" value="F:S-methyl-5-thioribose-1-phosphate isomerase activity"/>
    <property type="evidence" value="ECO:0007669"/>
    <property type="project" value="UniProtKB-UniRule"/>
</dbReference>
<dbReference type="UniPathway" id="UPA00904">
    <property type="reaction ID" value="UER00874"/>
</dbReference>
<dbReference type="InterPro" id="IPR000649">
    <property type="entry name" value="IF-2B-related"/>
</dbReference>
<dbReference type="EMBL" id="BGPR01000009">
    <property type="protein sequence ID" value="GBL76296.1"/>
    <property type="molecule type" value="Genomic_DNA"/>
</dbReference>
<comment type="function">
    <text evidence="6">Catalyzes the interconversion of methylthioribose-1-phosphate (MTR-1-P) into methylthioribulose-1-phosphate (MTRu-1-P).</text>
</comment>
<dbReference type="HAMAP" id="MF_01678">
    <property type="entry name" value="Salvage_MtnA"/>
    <property type="match status" value="1"/>
</dbReference>
<evidence type="ECO:0000256" key="6">
    <source>
        <dbReference type="HAMAP-Rule" id="MF_03119"/>
    </source>
</evidence>
<comment type="pathway">
    <text evidence="6">Amino-acid biosynthesis; L-methionine biosynthesis via salvage pathway; L-methionine from S-methyl-5-thio-alpha-D-ribose 1-phosphate: step 1/6.</text>
</comment>
<evidence type="ECO:0000256" key="4">
    <source>
        <dbReference type="ARBA" id="ARBA00023235"/>
    </source>
</evidence>
<keyword evidence="2 6" id="KW-0028">Amino-acid biosynthesis</keyword>
<keyword evidence="3 6" id="KW-0486">Methionine biosynthesis</keyword>
<dbReference type="GO" id="GO:0019509">
    <property type="term" value="P:L-methionine salvage from methylthioadenosine"/>
    <property type="evidence" value="ECO:0007669"/>
    <property type="project" value="UniProtKB-UniRule"/>
</dbReference>
<dbReference type="FunFam" id="1.20.120.420:FF:000003">
    <property type="entry name" value="Methylthioribose-1-phosphate isomerase"/>
    <property type="match status" value="1"/>
</dbReference>
<evidence type="ECO:0000313" key="9">
    <source>
        <dbReference type="Proteomes" id="UP000499080"/>
    </source>
</evidence>
<dbReference type="NCBIfam" id="TIGR00512">
    <property type="entry name" value="salvage_mtnA"/>
    <property type="match status" value="1"/>
</dbReference>
<dbReference type="GO" id="GO:0005737">
    <property type="term" value="C:cytoplasm"/>
    <property type="evidence" value="ECO:0007669"/>
    <property type="project" value="UniProtKB-SubCell"/>
</dbReference>
<dbReference type="Proteomes" id="UP000499080">
    <property type="component" value="Unassembled WGS sequence"/>
</dbReference>
<evidence type="ECO:0000256" key="3">
    <source>
        <dbReference type="ARBA" id="ARBA00023167"/>
    </source>
</evidence>
<dbReference type="GO" id="GO:0005634">
    <property type="term" value="C:nucleus"/>
    <property type="evidence" value="ECO:0007669"/>
    <property type="project" value="UniProtKB-SubCell"/>
</dbReference>
<accession>A0A4Y2AAK9</accession>
<keyword evidence="1 6" id="KW-0963">Cytoplasm</keyword>
<dbReference type="EC" id="5.3.1.23" evidence="6"/>
<comment type="caution">
    <text evidence="8">The sequence shown here is derived from an EMBL/GenBank/DDBJ whole genome shotgun (WGS) entry which is preliminary data.</text>
</comment>
<feature type="site" description="Transition state stabilizer" evidence="6">
    <location>
        <position position="122"/>
    </location>
</feature>
<dbReference type="InterPro" id="IPR037171">
    <property type="entry name" value="NagB/RpiA_transferase-like"/>
</dbReference>
<keyword evidence="7" id="KW-0732">Signal</keyword>
<protein>
    <recommendedName>
        <fullName evidence="6">Methylthioribose-1-phosphate isomerase</fullName>
        <shortName evidence="6">M1Pi</shortName>
        <shortName evidence="6">MTR-1-P isomerase</shortName>
        <ecNumber evidence="6">5.3.1.23</ecNumber>
    </recommendedName>
    <alternativeName>
        <fullName evidence="6">S-methyl-5-thioribose-1-phosphate isomerase</fullName>
    </alternativeName>
    <alternativeName>
        <fullName evidence="6">Translation initiation factor eIF-2B subunit alpha/beta/delta-like protein</fullName>
    </alternativeName>
</protein>
<dbReference type="FunFam" id="3.40.50.10470:FF:000003">
    <property type="entry name" value="Methylthioribose-1-phosphate isomerase"/>
    <property type="match status" value="1"/>
</dbReference>
<reference evidence="8 9" key="1">
    <citation type="journal article" date="2019" name="Sci. Rep.">
        <title>Orb-weaving spider Araneus ventricosus genome elucidates the spidroin gene catalogue.</title>
        <authorList>
            <person name="Kono N."/>
            <person name="Nakamura H."/>
            <person name="Ohtoshi R."/>
            <person name="Moran D.A.P."/>
            <person name="Shinohara A."/>
            <person name="Yoshida Y."/>
            <person name="Fujiwara M."/>
            <person name="Mori M."/>
            <person name="Tomita M."/>
            <person name="Arakawa K."/>
        </authorList>
    </citation>
    <scope>NUCLEOTIDE SEQUENCE [LARGE SCALE GENOMIC DNA]</scope>
</reference>
<dbReference type="NCBIfam" id="NF004326">
    <property type="entry name" value="PRK05720.1"/>
    <property type="match status" value="1"/>
</dbReference>
<dbReference type="PANTHER" id="PTHR43475:SF1">
    <property type="entry name" value="METHYLTHIORIBOSE-1-PHOSPHATE ISOMERASE"/>
    <property type="match status" value="1"/>
</dbReference>
<organism evidence="8 9">
    <name type="scientific">Araneus ventricosus</name>
    <name type="common">Orbweaver spider</name>
    <name type="synonym">Epeira ventricosa</name>
    <dbReference type="NCBI Taxonomy" id="182803"/>
    <lineage>
        <taxon>Eukaryota</taxon>
        <taxon>Metazoa</taxon>
        <taxon>Ecdysozoa</taxon>
        <taxon>Arthropoda</taxon>
        <taxon>Chelicerata</taxon>
        <taxon>Arachnida</taxon>
        <taxon>Araneae</taxon>
        <taxon>Araneomorphae</taxon>
        <taxon>Entelegynae</taxon>
        <taxon>Araneoidea</taxon>
        <taxon>Araneidae</taxon>
        <taxon>Araneus</taxon>
    </lineage>
</organism>
<dbReference type="InterPro" id="IPR027363">
    <property type="entry name" value="M1Pi_N"/>
</dbReference>
<feature type="active site" description="Proton donor" evidence="6">
    <location>
        <position position="202"/>
    </location>
</feature>
<sequence>MKVRGAPAISIVAALSLAIELTKKDFSCKDELYDYVIKNLNYLLTSRPTAVNLGQVVKLITDLSEQNLKDDSVTEKVMKERLLTEIEKLLVSDIRINKSISEYGGKHILESCSNPFNILTHCNTGSLATAGYGTALGVIRWLHQNNNLHHAFCTETRPYNQGARLTAYELVHDKIPSTLICDSMVASLMKSGKVSAVIVGADRVVLNGDTANKIGTYQIAVCAKYHNIPFYVACPRSTLDFSLESGNMIPIEERPSQEMLCINKTRIAAEGINCWNPAFDVTPASLITGGIITEIGVFSPSSLKDNIDKLSSADLFK</sequence>
<dbReference type="InterPro" id="IPR042529">
    <property type="entry name" value="IF_2B-like_C"/>
</dbReference>
<comment type="subcellular location">
    <subcellularLocation>
        <location evidence="6">Cytoplasm</location>
    </subcellularLocation>
    <subcellularLocation>
        <location evidence="6">Nucleus</location>
    </subcellularLocation>
</comment>
<keyword evidence="9" id="KW-1185">Reference proteome</keyword>
<dbReference type="InterPro" id="IPR005251">
    <property type="entry name" value="IF-M1Pi"/>
</dbReference>